<dbReference type="AlphaFoldDB" id="A0A0Q3KNT3"/>
<comment type="cofactor">
    <cofactor evidence="6">
        <name>heme</name>
        <dbReference type="ChEBI" id="CHEBI:30413"/>
    </cofactor>
</comment>
<evidence type="ECO:0000256" key="6">
    <source>
        <dbReference type="PIRSR" id="PIRSR602401-1"/>
    </source>
</evidence>
<dbReference type="Pfam" id="PF00067">
    <property type="entry name" value="p450"/>
    <property type="match status" value="1"/>
</dbReference>
<dbReference type="Gramene" id="KQJ81557">
    <property type="protein sequence ID" value="KQJ81557"/>
    <property type="gene ID" value="BRADI_5g01397v3"/>
</dbReference>
<evidence type="ECO:0000256" key="4">
    <source>
        <dbReference type="ARBA" id="ARBA00022989"/>
    </source>
</evidence>
<dbReference type="ExpressionAtlas" id="A0A0Q3KNT3">
    <property type="expression patterns" value="baseline"/>
</dbReference>
<dbReference type="GO" id="GO:0005506">
    <property type="term" value="F:iron ion binding"/>
    <property type="evidence" value="ECO:0007669"/>
    <property type="project" value="InterPro"/>
</dbReference>
<evidence type="ECO:0000313" key="10">
    <source>
        <dbReference type="Proteomes" id="UP000008810"/>
    </source>
</evidence>
<dbReference type="InterPro" id="IPR051103">
    <property type="entry name" value="Plant_metabolite_P450s"/>
</dbReference>
<dbReference type="PANTHER" id="PTHR24298">
    <property type="entry name" value="FLAVONOID 3'-MONOOXYGENASE-RELATED"/>
    <property type="match status" value="1"/>
</dbReference>
<reference evidence="8" key="2">
    <citation type="submission" date="2017-06" db="EMBL/GenBank/DDBJ databases">
        <title>WGS assembly of Brachypodium distachyon.</title>
        <authorList>
            <consortium name="The International Brachypodium Initiative"/>
            <person name="Lucas S."/>
            <person name="Harmon-Smith M."/>
            <person name="Lail K."/>
            <person name="Tice H."/>
            <person name="Grimwood J."/>
            <person name="Bruce D."/>
            <person name="Barry K."/>
            <person name="Shu S."/>
            <person name="Lindquist E."/>
            <person name="Wang M."/>
            <person name="Pitluck S."/>
            <person name="Vogel J.P."/>
            <person name="Garvin D.F."/>
            <person name="Mockler T.C."/>
            <person name="Schmutz J."/>
            <person name="Rokhsar D."/>
            <person name="Bevan M.W."/>
        </authorList>
    </citation>
    <scope>NUCLEOTIDE SEQUENCE</scope>
    <source>
        <strain evidence="8">Bd21</strain>
    </source>
</reference>
<dbReference type="GO" id="GO:0020037">
    <property type="term" value="F:heme binding"/>
    <property type="evidence" value="ECO:0007669"/>
    <property type="project" value="InterPro"/>
</dbReference>
<comment type="similarity">
    <text evidence="7">Belongs to the cytochrome P450 family.</text>
</comment>
<dbReference type="InterPro" id="IPR002401">
    <property type="entry name" value="Cyt_P450_E_grp-I"/>
</dbReference>
<dbReference type="EnsemblPlants" id="KQJ81557">
    <property type="protein sequence ID" value="KQJ81557"/>
    <property type="gene ID" value="BRADI_5g01397v3"/>
</dbReference>
<dbReference type="Gene3D" id="1.10.630.10">
    <property type="entry name" value="Cytochrome P450"/>
    <property type="match status" value="1"/>
</dbReference>
<keyword evidence="7" id="KW-0560">Oxidoreductase</keyword>
<keyword evidence="5" id="KW-0472">Membrane</keyword>
<dbReference type="GO" id="GO:0016705">
    <property type="term" value="F:oxidoreductase activity, acting on paired donors, with incorporation or reduction of molecular oxygen"/>
    <property type="evidence" value="ECO:0007669"/>
    <property type="project" value="InterPro"/>
</dbReference>
<dbReference type="SUPFAM" id="SSF48264">
    <property type="entry name" value="Cytochrome P450"/>
    <property type="match status" value="1"/>
</dbReference>
<dbReference type="PROSITE" id="PS00086">
    <property type="entry name" value="CYTOCHROME_P450"/>
    <property type="match status" value="1"/>
</dbReference>
<evidence type="ECO:0000256" key="7">
    <source>
        <dbReference type="RuleBase" id="RU000461"/>
    </source>
</evidence>
<dbReference type="PRINTS" id="PR00463">
    <property type="entry name" value="EP450I"/>
</dbReference>
<dbReference type="InterPro" id="IPR036396">
    <property type="entry name" value="Cyt_P450_sf"/>
</dbReference>
<evidence type="ECO:0008006" key="11">
    <source>
        <dbReference type="Google" id="ProtNLM"/>
    </source>
</evidence>
<evidence type="ECO:0000313" key="9">
    <source>
        <dbReference type="EnsemblPlants" id="KQJ81557"/>
    </source>
</evidence>
<feature type="binding site" description="axial binding residue" evidence="6">
    <location>
        <position position="151"/>
    </location>
    <ligand>
        <name>heme</name>
        <dbReference type="ChEBI" id="CHEBI:30413"/>
    </ligand>
    <ligandPart>
        <name>Fe</name>
        <dbReference type="ChEBI" id="CHEBI:18248"/>
    </ligandPart>
</feature>
<keyword evidence="6 7" id="KW-0408">Iron</keyword>
<keyword evidence="10" id="KW-1185">Reference proteome</keyword>
<dbReference type="OrthoDB" id="1055148at2759"/>
<dbReference type="GO" id="GO:0004497">
    <property type="term" value="F:monooxygenase activity"/>
    <property type="evidence" value="ECO:0007669"/>
    <property type="project" value="UniProtKB-KW"/>
</dbReference>
<keyword evidence="7" id="KW-0503">Monooxygenase</keyword>
<evidence type="ECO:0000256" key="2">
    <source>
        <dbReference type="ARBA" id="ARBA00022692"/>
    </source>
</evidence>
<reference evidence="9" key="3">
    <citation type="submission" date="2018-08" db="UniProtKB">
        <authorList>
            <consortium name="EnsemblPlants"/>
        </authorList>
    </citation>
    <scope>IDENTIFICATION</scope>
    <source>
        <strain evidence="9">cv. Bd21</strain>
    </source>
</reference>
<keyword evidence="2" id="KW-0812">Transmembrane</keyword>
<organism evidence="8">
    <name type="scientific">Brachypodium distachyon</name>
    <name type="common">Purple false brome</name>
    <name type="synonym">Trachynia distachya</name>
    <dbReference type="NCBI Taxonomy" id="15368"/>
    <lineage>
        <taxon>Eukaryota</taxon>
        <taxon>Viridiplantae</taxon>
        <taxon>Streptophyta</taxon>
        <taxon>Embryophyta</taxon>
        <taxon>Tracheophyta</taxon>
        <taxon>Spermatophyta</taxon>
        <taxon>Magnoliopsida</taxon>
        <taxon>Liliopsida</taxon>
        <taxon>Poales</taxon>
        <taxon>Poaceae</taxon>
        <taxon>BOP clade</taxon>
        <taxon>Pooideae</taxon>
        <taxon>Stipodae</taxon>
        <taxon>Brachypodieae</taxon>
        <taxon>Brachypodium</taxon>
    </lineage>
</organism>
<keyword evidence="6 7" id="KW-0349">Heme</keyword>
<name>A0A0Q3KNT3_BRADI</name>
<reference evidence="8 9" key="1">
    <citation type="journal article" date="2010" name="Nature">
        <title>Genome sequencing and analysis of the model grass Brachypodium distachyon.</title>
        <authorList>
            <consortium name="International Brachypodium Initiative"/>
        </authorList>
    </citation>
    <scope>NUCLEOTIDE SEQUENCE [LARGE SCALE GENOMIC DNA]</scope>
    <source>
        <strain evidence="8 9">Bd21</strain>
    </source>
</reference>
<dbReference type="GO" id="GO:0016020">
    <property type="term" value="C:membrane"/>
    <property type="evidence" value="ECO:0007669"/>
    <property type="project" value="UniProtKB-SubCell"/>
</dbReference>
<dbReference type="EMBL" id="CM000884">
    <property type="protein sequence ID" value="KQJ81557.2"/>
    <property type="molecule type" value="Genomic_DNA"/>
</dbReference>
<evidence type="ECO:0000256" key="5">
    <source>
        <dbReference type="ARBA" id="ARBA00023136"/>
    </source>
</evidence>
<dbReference type="Proteomes" id="UP000008810">
    <property type="component" value="Chromosome 5"/>
</dbReference>
<sequence>MESASLTLAAAFCMCLLAISVTILRATVGRRGRDAPAILRRQRIITIGDAAVAHRALVKKKNASGFWNRPSVLFPVAVVTGPRRRRSDNINSAPYGPLWDIGRDPKAWTDPDEFRPERFLAGGDGEGVGPLPGPKETTVRMMPFGAGPRYCPGMGLGILQARCFLAALVREFEWAEEGGCGGVDLAERDGVFKVMRKPLRARITRAAKPA</sequence>
<evidence type="ECO:0000313" key="8">
    <source>
        <dbReference type="EMBL" id="KQJ81557.2"/>
    </source>
</evidence>
<evidence type="ECO:0000256" key="1">
    <source>
        <dbReference type="ARBA" id="ARBA00004167"/>
    </source>
</evidence>
<evidence type="ECO:0000256" key="3">
    <source>
        <dbReference type="ARBA" id="ARBA00022723"/>
    </source>
</evidence>
<dbReference type="InterPro" id="IPR017972">
    <property type="entry name" value="Cyt_P450_CS"/>
</dbReference>
<gene>
    <name evidence="8" type="ORF">BRADI_5g01397v3</name>
</gene>
<comment type="subcellular location">
    <subcellularLocation>
        <location evidence="1">Membrane</location>
        <topology evidence="1">Single-pass membrane protein</topology>
    </subcellularLocation>
</comment>
<dbReference type="PANTHER" id="PTHR24298:SF389">
    <property type="entry name" value="OS04G0128400 PROTEIN"/>
    <property type="match status" value="1"/>
</dbReference>
<keyword evidence="4" id="KW-1133">Transmembrane helix</keyword>
<keyword evidence="3 6" id="KW-0479">Metal-binding</keyword>
<dbReference type="InterPro" id="IPR001128">
    <property type="entry name" value="Cyt_P450"/>
</dbReference>
<dbReference type="InParanoid" id="A0A0Q3KNT3"/>
<protein>
    <recommendedName>
        <fullName evidence="11">Cytochrome P450</fullName>
    </recommendedName>
</protein>
<accession>A0A0Q3KNT3</accession>
<proteinExistence type="inferred from homology"/>